<name>A0ABN1L3L0_9GAMM</name>
<dbReference type="InterPro" id="IPR007433">
    <property type="entry name" value="DUF481"/>
</dbReference>
<accession>A0ABN1L3L0</accession>
<dbReference type="EMBL" id="BAAAFA010000001">
    <property type="protein sequence ID" value="GAA0812224.1"/>
    <property type="molecule type" value="Genomic_DNA"/>
</dbReference>
<organism evidence="1 2">
    <name type="scientific">Colwellia asteriadis</name>
    <dbReference type="NCBI Taxonomy" id="517723"/>
    <lineage>
        <taxon>Bacteria</taxon>
        <taxon>Pseudomonadati</taxon>
        <taxon>Pseudomonadota</taxon>
        <taxon>Gammaproteobacteria</taxon>
        <taxon>Alteromonadales</taxon>
        <taxon>Colwelliaceae</taxon>
        <taxon>Colwellia</taxon>
    </lineage>
</organism>
<proteinExistence type="predicted"/>
<evidence type="ECO:0008006" key="3">
    <source>
        <dbReference type="Google" id="ProtNLM"/>
    </source>
</evidence>
<sequence>MPIDNLSAQEKETLPAWEKPTPVFLQKHDWLKLKSDEWLKGDIISMYDDELEFDSDEFGLETFDWEDVSELRSRYDQNIRFANGEVVKGFLIVHSNEVTLISNGTERKFPLSELMSITSAADSRRELWDVEISLGLDISSGNVNQLDYLFSAVAQRSTPYTRFKTEATYNYSKQTINTNDQPIIDASRVTSSLDWFYNSQIFFRLFDYEYMSDFQQNIQARNSLGTSIGYHVVDNKRLQWDVTAGPSFQITSYEQSAAQADQKSAVLALSTLVEYTVSSRTDFIFDYSIQFVEEESGKRNSHLKTGFEFEFTDDFELDIMLYFDRVAHPVVSVDSVKPEPNDYQLYMSIGYNFY</sequence>
<dbReference type="RefSeq" id="WP_343814789.1">
    <property type="nucleotide sequence ID" value="NZ_BAAAFA010000001.1"/>
</dbReference>
<evidence type="ECO:0000313" key="2">
    <source>
        <dbReference type="Proteomes" id="UP001500021"/>
    </source>
</evidence>
<evidence type="ECO:0000313" key="1">
    <source>
        <dbReference type="EMBL" id="GAA0812224.1"/>
    </source>
</evidence>
<reference evidence="1 2" key="1">
    <citation type="journal article" date="2019" name="Int. J. Syst. Evol. Microbiol.">
        <title>The Global Catalogue of Microorganisms (GCM) 10K type strain sequencing project: providing services to taxonomists for standard genome sequencing and annotation.</title>
        <authorList>
            <consortium name="The Broad Institute Genomics Platform"/>
            <consortium name="The Broad Institute Genome Sequencing Center for Infectious Disease"/>
            <person name="Wu L."/>
            <person name="Ma J."/>
        </authorList>
    </citation>
    <scope>NUCLEOTIDE SEQUENCE [LARGE SCALE GENOMIC DNA]</scope>
    <source>
        <strain evidence="1 2">JCM 15608</strain>
    </source>
</reference>
<gene>
    <name evidence="1" type="ORF">GCM10009111_05890</name>
</gene>
<comment type="caution">
    <text evidence="1">The sequence shown here is derived from an EMBL/GenBank/DDBJ whole genome shotgun (WGS) entry which is preliminary data.</text>
</comment>
<keyword evidence="2" id="KW-1185">Reference proteome</keyword>
<dbReference type="Proteomes" id="UP001500021">
    <property type="component" value="Unassembled WGS sequence"/>
</dbReference>
<protein>
    <recommendedName>
        <fullName evidence="3">DUF481 domain-containing protein</fullName>
    </recommendedName>
</protein>
<dbReference type="Pfam" id="PF04338">
    <property type="entry name" value="DUF481"/>
    <property type="match status" value="1"/>
</dbReference>